<keyword evidence="9" id="KW-0472">Membrane</keyword>
<evidence type="ECO:0000256" key="6">
    <source>
        <dbReference type="ARBA" id="ARBA00023125"/>
    </source>
</evidence>
<proteinExistence type="inferred from homology"/>
<feature type="transmembrane region" description="Helical" evidence="9">
    <location>
        <begin position="20"/>
        <end position="41"/>
    </location>
</feature>
<feature type="region of interest" description="Disordered" evidence="8">
    <location>
        <begin position="300"/>
        <end position="319"/>
    </location>
</feature>
<dbReference type="PANTHER" id="PTHR22683">
    <property type="entry name" value="SPORULATION PROTEIN RELATED"/>
    <property type="match status" value="1"/>
</dbReference>
<keyword evidence="4" id="KW-0159">Chromosome partition</keyword>
<dbReference type="InterPro" id="IPR018541">
    <property type="entry name" value="Ftsk_gamma"/>
</dbReference>
<dbReference type="InterPro" id="IPR002543">
    <property type="entry name" value="FtsK_dom"/>
</dbReference>
<dbReference type="Pfam" id="PF09397">
    <property type="entry name" value="FtsK_gamma"/>
    <property type="match status" value="1"/>
</dbReference>
<dbReference type="Gene3D" id="3.40.50.300">
    <property type="entry name" value="P-loop containing nucleotide triphosphate hydrolases"/>
    <property type="match status" value="1"/>
</dbReference>
<evidence type="ECO:0000256" key="3">
    <source>
        <dbReference type="ARBA" id="ARBA00022741"/>
    </source>
</evidence>
<evidence type="ECO:0000313" key="12">
    <source>
        <dbReference type="Proteomes" id="UP000254519"/>
    </source>
</evidence>
<dbReference type="GO" id="GO:0007059">
    <property type="term" value="P:chromosome segregation"/>
    <property type="evidence" value="ECO:0007669"/>
    <property type="project" value="UniProtKB-KW"/>
</dbReference>
<comment type="subcellular location">
    <subcellularLocation>
        <location evidence="1">Membrane</location>
        <topology evidence="1">Multi-pass membrane protein</topology>
    </subcellularLocation>
</comment>
<feature type="transmembrane region" description="Helical" evidence="9">
    <location>
        <begin position="168"/>
        <end position="191"/>
    </location>
</feature>
<evidence type="ECO:0000259" key="10">
    <source>
        <dbReference type="PROSITE" id="PS50901"/>
    </source>
</evidence>
<evidence type="ECO:0000256" key="2">
    <source>
        <dbReference type="ARBA" id="ARBA00006474"/>
    </source>
</evidence>
<dbReference type="SMART" id="SM00382">
    <property type="entry name" value="AAA"/>
    <property type="match status" value="1"/>
</dbReference>
<dbReference type="InterPro" id="IPR041027">
    <property type="entry name" value="FtsK_alpha"/>
</dbReference>
<evidence type="ECO:0000256" key="4">
    <source>
        <dbReference type="ARBA" id="ARBA00022829"/>
    </source>
</evidence>
<reference evidence="11 12" key="1">
    <citation type="submission" date="2018-06" db="EMBL/GenBank/DDBJ databases">
        <authorList>
            <consortium name="Pathogen Informatics"/>
            <person name="Doyle S."/>
        </authorList>
    </citation>
    <scope>NUCLEOTIDE SEQUENCE [LARGE SCALE GENOMIC DNA]</scope>
    <source>
        <strain evidence="12">ATCC 11859 / DSM 33 / NCIB 8841 / NCTC 4822</strain>
    </source>
</reference>
<evidence type="ECO:0000256" key="9">
    <source>
        <dbReference type="SAM" id="Phobius"/>
    </source>
</evidence>
<organism evidence="11 12">
    <name type="scientific">Sporosarcina pasteurii</name>
    <name type="common">Bacillus pasteurii</name>
    <dbReference type="NCBI Taxonomy" id="1474"/>
    <lineage>
        <taxon>Bacteria</taxon>
        <taxon>Bacillati</taxon>
        <taxon>Bacillota</taxon>
        <taxon>Bacilli</taxon>
        <taxon>Bacillales</taxon>
        <taxon>Caryophanaceae</taxon>
        <taxon>Sporosarcina</taxon>
    </lineage>
</organism>
<dbReference type="PROSITE" id="PS50901">
    <property type="entry name" value="FTSK"/>
    <property type="match status" value="1"/>
</dbReference>
<feature type="region of interest" description="Disordered" evidence="8">
    <location>
        <begin position="269"/>
        <end position="290"/>
    </location>
</feature>
<feature type="transmembrane region" description="Helical" evidence="9">
    <location>
        <begin position="61"/>
        <end position="78"/>
    </location>
</feature>
<keyword evidence="12" id="KW-1185">Reference proteome</keyword>
<dbReference type="EMBL" id="UGYZ01000002">
    <property type="protein sequence ID" value="SUJ01391.1"/>
    <property type="molecule type" value="Genomic_DNA"/>
</dbReference>
<dbReference type="Gene3D" id="1.10.10.10">
    <property type="entry name" value="Winged helix-like DNA-binding domain superfamily/Winged helix DNA-binding domain"/>
    <property type="match status" value="1"/>
</dbReference>
<dbReference type="GO" id="GO:0003677">
    <property type="term" value="F:DNA binding"/>
    <property type="evidence" value="ECO:0007669"/>
    <property type="project" value="UniProtKB-KW"/>
</dbReference>
<evidence type="ECO:0000256" key="8">
    <source>
        <dbReference type="SAM" id="MobiDB-lite"/>
    </source>
</evidence>
<evidence type="ECO:0000256" key="5">
    <source>
        <dbReference type="ARBA" id="ARBA00022840"/>
    </source>
</evidence>
<dbReference type="Pfam" id="PF01580">
    <property type="entry name" value="FtsK_SpoIIIE"/>
    <property type="match status" value="1"/>
</dbReference>
<name>A0A380BI11_SPOPA</name>
<sequence length="780" mass="85777">MSRNKRRRKAKPRKKKQTGLNPLLYEIIGLVMIGLAVIIIFELGPAGRALSSGSRFLFGNWHVAIPLLLIIQALIFMVKRKVGGWKNRILFGSLFVLGSLLLFSHISLFDTMSENRVLLTNSSIKQTWHVLVTNDGIATRSGSLGGGMVGAFIYALFYSLFDSTGAKVAGVLLLLIGLVLLSGKAFIPYLAETAPKVYGSTKQMISEVFKREKNEQQKEPASTRQSRSKKKKQAKEKEPAQVPEMAVEIAEESPTQPIISAFNERIEKKEEMPEPTPEPVEQSNAEEEPLAPEEIETYSGVTGEEENESYILPPPSLLKETPYNDQSGEYNSIQANAKKLEETFLSFGVKARVTQVHLGPAVTKYEILPDTGVKVSRIVSLTDDLALALAASDLRIEAPIPGKSAIGIEVPNTNVAVVSLREVIESKENNSPDAKLMISLGRDVTGQAILTELNKMPHMLIAGSTGSGKSVCINGIIISILMRTKPHEVKMMMIDPKMVELNVYNGVPHLLAPVVTDPRKAAQALQKVVSEMERRYELFSHTGTRNIEGYNAHIDVWNEENDEKHPHMPYIVVIVDELADLMMVASSDVEDSITRLAQMARAAGIHLIIATQRPSVDVITGVIKANIPSRIAFAVSSAIDSRTILDTGGADKLLGRGDMLFLPAGGSKPVRIQGAFVSDSEVEAIVDFVIEQQKAQYQEEMIPTEIVEVPPHEETDELYDEAVQLVTNMQTASVSMLQRRFRIGYSRAARIVDQMEMRGIVGPPDGSRPRQVLVDKGESD</sequence>
<dbReference type="CDD" id="cd01127">
    <property type="entry name" value="TrwB_TraG_TraD_VirD4"/>
    <property type="match status" value="1"/>
</dbReference>
<evidence type="ECO:0000256" key="1">
    <source>
        <dbReference type="ARBA" id="ARBA00004141"/>
    </source>
</evidence>
<keyword evidence="9" id="KW-0812">Transmembrane</keyword>
<keyword evidence="6" id="KW-0238">DNA-binding</keyword>
<protein>
    <submittedName>
        <fullName evidence="11">Stage III sporulation protein E</fullName>
    </submittedName>
</protein>
<dbReference type="SMART" id="SM00843">
    <property type="entry name" value="Ftsk_gamma"/>
    <property type="match status" value="1"/>
</dbReference>
<dbReference type="GO" id="GO:0016020">
    <property type="term" value="C:membrane"/>
    <property type="evidence" value="ECO:0007669"/>
    <property type="project" value="UniProtKB-SubCell"/>
</dbReference>
<keyword evidence="9" id="KW-1133">Transmembrane helix</keyword>
<evidence type="ECO:0000313" key="11">
    <source>
        <dbReference type="EMBL" id="SUJ01391.1"/>
    </source>
</evidence>
<comment type="similarity">
    <text evidence="2">Belongs to the FtsK/SpoIIIE/SftA family.</text>
</comment>
<dbReference type="SUPFAM" id="SSF52540">
    <property type="entry name" value="P-loop containing nucleoside triphosphate hydrolases"/>
    <property type="match status" value="1"/>
</dbReference>
<keyword evidence="5 7" id="KW-0067">ATP-binding</keyword>
<feature type="transmembrane region" description="Helical" evidence="9">
    <location>
        <begin position="142"/>
        <end position="161"/>
    </location>
</feature>
<accession>A0A380BI11</accession>
<feature type="binding site" evidence="7">
    <location>
        <begin position="463"/>
        <end position="470"/>
    </location>
    <ligand>
        <name>ATP</name>
        <dbReference type="ChEBI" id="CHEBI:30616"/>
    </ligand>
</feature>
<feature type="domain" description="FtsK" evidence="10">
    <location>
        <begin position="446"/>
        <end position="642"/>
    </location>
</feature>
<gene>
    <name evidence="11" type="primary">spoIIIE</name>
    <name evidence="11" type="ORF">NCTC4822_01101</name>
</gene>
<feature type="transmembrane region" description="Helical" evidence="9">
    <location>
        <begin position="90"/>
        <end position="109"/>
    </location>
</feature>
<dbReference type="InterPro" id="IPR036388">
    <property type="entry name" value="WH-like_DNA-bd_sf"/>
</dbReference>
<feature type="region of interest" description="Disordered" evidence="8">
    <location>
        <begin position="210"/>
        <end position="243"/>
    </location>
</feature>
<dbReference type="InterPro" id="IPR036390">
    <property type="entry name" value="WH_DNA-bd_sf"/>
</dbReference>
<dbReference type="AlphaFoldDB" id="A0A380BI11"/>
<keyword evidence="3 7" id="KW-0547">Nucleotide-binding</keyword>
<feature type="region of interest" description="Disordered" evidence="8">
    <location>
        <begin position="759"/>
        <end position="780"/>
    </location>
</feature>
<dbReference type="InterPro" id="IPR027417">
    <property type="entry name" value="P-loop_NTPase"/>
</dbReference>
<dbReference type="SUPFAM" id="SSF46785">
    <property type="entry name" value="Winged helix' DNA-binding domain"/>
    <property type="match status" value="1"/>
</dbReference>
<dbReference type="Proteomes" id="UP000254519">
    <property type="component" value="Unassembled WGS sequence"/>
</dbReference>
<dbReference type="OrthoDB" id="9807790at2"/>
<dbReference type="InterPro" id="IPR050206">
    <property type="entry name" value="FtsK/SpoIIIE/SftA"/>
</dbReference>
<dbReference type="RefSeq" id="WP_115360507.1">
    <property type="nucleotide sequence ID" value="NZ_CP038012.1"/>
</dbReference>
<dbReference type="Pfam" id="PF17854">
    <property type="entry name" value="FtsK_alpha"/>
    <property type="match status" value="1"/>
</dbReference>
<dbReference type="GO" id="GO:0005524">
    <property type="term" value="F:ATP binding"/>
    <property type="evidence" value="ECO:0007669"/>
    <property type="project" value="UniProtKB-UniRule"/>
</dbReference>
<evidence type="ECO:0000256" key="7">
    <source>
        <dbReference type="PROSITE-ProRule" id="PRU00289"/>
    </source>
</evidence>
<dbReference type="InterPro" id="IPR003593">
    <property type="entry name" value="AAA+_ATPase"/>
</dbReference>
<dbReference type="Gene3D" id="3.30.980.40">
    <property type="match status" value="1"/>
</dbReference>
<dbReference type="PANTHER" id="PTHR22683:SF41">
    <property type="entry name" value="DNA TRANSLOCASE FTSK"/>
    <property type="match status" value="1"/>
</dbReference>